<proteinExistence type="predicted"/>
<dbReference type="EMBL" id="OX459937">
    <property type="protein sequence ID" value="CAI9151223.1"/>
    <property type="molecule type" value="Genomic_DNA"/>
</dbReference>
<keyword evidence="1" id="KW-0472">Membrane</keyword>
<evidence type="ECO:0000256" key="1">
    <source>
        <dbReference type="SAM" id="Phobius"/>
    </source>
</evidence>
<organism evidence="2 3">
    <name type="scientific">Rangifer tarandus platyrhynchus</name>
    <name type="common">Svalbard reindeer</name>
    <dbReference type="NCBI Taxonomy" id="3082113"/>
    <lineage>
        <taxon>Eukaryota</taxon>
        <taxon>Metazoa</taxon>
        <taxon>Chordata</taxon>
        <taxon>Craniata</taxon>
        <taxon>Vertebrata</taxon>
        <taxon>Euteleostomi</taxon>
        <taxon>Mammalia</taxon>
        <taxon>Eutheria</taxon>
        <taxon>Laurasiatheria</taxon>
        <taxon>Artiodactyla</taxon>
        <taxon>Ruminantia</taxon>
        <taxon>Pecora</taxon>
        <taxon>Cervidae</taxon>
        <taxon>Odocoileinae</taxon>
        <taxon>Rangifer</taxon>
    </lineage>
</organism>
<gene>
    <name evidence="2" type="ORF">MRATA1EN1_LOCUS185</name>
</gene>
<keyword evidence="1" id="KW-1133">Transmembrane helix</keyword>
<protein>
    <submittedName>
        <fullName evidence="2">Uncharacterized protein</fullName>
    </submittedName>
</protein>
<evidence type="ECO:0000313" key="3">
    <source>
        <dbReference type="Proteomes" id="UP001176941"/>
    </source>
</evidence>
<accession>A0ABN8XP90</accession>
<reference evidence="2" key="1">
    <citation type="submission" date="2023-04" db="EMBL/GenBank/DDBJ databases">
        <authorList>
            <consortium name="ELIXIR-Norway"/>
        </authorList>
    </citation>
    <scope>NUCLEOTIDE SEQUENCE [LARGE SCALE GENOMIC DNA]</scope>
</reference>
<dbReference type="Proteomes" id="UP001176941">
    <property type="component" value="Chromosome 1"/>
</dbReference>
<sequence>MPTPCLLKHLCSIRALVPGLSFFLSLSYFLIVDSGPPGSGPIKDQQVAPRNRDLVHVADSDGVTPQALLSLVSTKTWVSWLESPLTFLLYFITYLFFYKFFFKIRNCYFLYCNQRKR</sequence>
<keyword evidence="1" id="KW-0812">Transmembrane</keyword>
<feature type="transmembrane region" description="Helical" evidence="1">
    <location>
        <begin position="77"/>
        <end position="97"/>
    </location>
</feature>
<name>A0ABN8XP90_RANTA</name>
<evidence type="ECO:0000313" key="2">
    <source>
        <dbReference type="EMBL" id="CAI9151223.1"/>
    </source>
</evidence>
<feature type="transmembrane region" description="Helical" evidence="1">
    <location>
        <begin position="12"/>
        <end position="31"/>
    </location>
</feature>
<keyword evidence="3" id="KW-1185">Reference proteome</keyword>